<dbReference type="Pfam" id="PF13522">
    <property type="entry name" value="GATase_6"/>
    <property type="match status" value="1"/>
</dbReference>
<evidence type="ECO:0000313" key="9">
    <source>
        <dbReference type="EMBL" id="MBP2291890.1"/>
    </source>
</evidence>
<reference evidence="9 10" key="1">
    <citation type="submission" date="2021-03" db="EMBL/GenBank/DDBJ databases">
        <title>Genomic Encyclopedia of Type Strains, Phase III (KMG-III): the genomes of soil and plant-associated and newly described type strains.</title>
        <authorList>
            <person name="Whitman W."/>
        </authorList>
    </citation>
    <scope>NUCLEOTIDE SEQUENCE [LARGE SCALE GENOMIC DNA]</scope>
    <source>
        <strain evidence="9 10">IMMIB AFH-6</strain>
    </source>
</reference>
<dbReference type="SUPFAM" id="SSF56235">
    <property type="entry name" value="N-terminal nucleophile aminohydrolases (Ntn hydrolases)"/>
    <property type="match status" value="1"/>
</dbReference>
<keyword evidence="10" id="KW-1185">Reference proteome</keyword>
<dbReference type="PROSITE" id="PS51278">
    <property type="entry name" value="GATASE_TYPE_2"/>
    <property type="match status" value="1"/>
</dbReference>
<dbReference type="CDD" id="cd00712">
    <property type="entry name" value="AsnB"/>
    <property type="match status" value="1"/>
</dbReference>
<dbReference type="RefSeq" id="WP_209765595.1">
    <property type="nucleotide sequence ID" value="NZ_JAGINP010000005.1"/>
</dbReference>
<dbReference type="Proteomes" id="UP000781958">
    <property type="component" value="Unassembled WGS sequence"/>
</dbReference>
<comment type="pathway">
    <text evidence="1">Amino-acid biosynthesis; L-asparagine biosynthesis; L-asparagine from L-aspartate (L-Gln route): step 1/1.</text>
</comment>
<dbReference type="Gene3D" id="3.60.20.10">
    <property type="entry name" value="Glutamine Phosphoribosylpyrophosphate, subunit 1, domain 1"/>
    <property type="match status" value="1"/>
</dbReference>
<dbReference type="InterPro" id="IPR033738">
    <property type="entry name" value="AsnB_N"/>
</dbReference>
<keyword evidence="6" id="KW-0315">Glutamine amidotransferase</keyword>
<dbReference type="PANTHER" id="PTHR43284">
    <property type="entry name" value="ASPARAGINE SYNTHETASE (GLUTAMINE-HYDROLYZING)"/>
    <property type="match status" value="1"/>
</dbReference>
<dbReference type="InterPro" id="IPR051786">
    <property type="entry name" value="ASN_synthetase/amidase"/>
</dbReference>
<feature type="domain" description="Glutamine amidotransferase type-2" evidence="8">
    <location>
        <begin position="2"/>
        <end position="224"/>
    </location>
</feature>
<dbReference type="CDD" id="cd01991">
    <property type="entry name" value="Asn_synthase_B_C"/>
    <property type="match status" value="1"/>
</dbReference>
<dbReference type="PANTHER" id="PTHR43284:SF1">
    <property type="entry name" value="ASPARAGINE SYNTHETASE"/>
    <property type="match status" value="1"/>
</dbReference>
<evidence type="ECO:0000256" key="2">
    <source>
        <dbReference type="ARBA" id="ARBA00005752"/>
    </source>
</evidence>
<dbReference type="InterPro" id="IPR017932">
    <property type="entry name" value="GATase_2_dom"/>
</dbReference>
<accession>A0ABS4SHE9</accession>
<evidence type="ECO:0000313" key="10">
    <source>
        <dbReference type="Proteomes" id="UP000781958"/>
    </source>
</evidence>
<dbReference type="InterPro" id="IPR001962">
    <property type="entry name" value="Asn_synthase"/>
</dbReference>
<dbReference type="InterPro" id="IPR029055">
    <property type="entry name" value="Ntn_hydrolases_N"/>
</dbReference>
<comment type="similarity">
    <text evidence="2">Belongs to the asparagine synthetase family.</text>
</comment>
<evidence type="ECO:0000256" key="6">
    <source>
        <dbReference type="ARBA" id="ARBA00022962"/>
    </source>
</evidence>
<comment type="catalytic activity">
    <reaction evidence="7">
        <text>L-aspartate + L-glutamine + ATP + H2O = L-asparagine + L-glutamate + AMP + diphosphate + H(+)</text>
        <dbReference type="Rhea" id="RHEA:12228"/>
        <dbReference type="ChEBI" id="CHEBI:15377"/>
        <dbReference type="ChEBI" id="CHEBI:15378"/>
        <dbReference type="ChEBI" id="CHEBI:29985"/>
        <dbReference type="ChEBI" id="CHEBI:29991"/>
        <dbReference type="ChEBI" id="CHEBI:30616"/>
        <dbReference type="ChEBI" id="CHEBI:33019"/>
        <dbReference type="ChEBI" id="CHEBI:58048"/>
        <dbReference type="ChEBI" id="CHEBI:58359"/>
        <dbReference type="ChEBI" id="CHEBI:456215"/>
        <dbReference type="EC" id="6.3.5.4"/>
    </reaction>
</comment>
<keyword evidence="4" id="KW-0547">Nucleotide-binding</keyword>
<dbReference type="GO" id="GO:0004066">
    <property type="term" value="F:asparagine synthase (glutamine-hydrolyzing) activity"/>
    <property type="evidence" value="ECO:0007669"/>
    <property type="project" value="UniProtKB-EC"/>
</dbReference>
<evidence type="ECO:0000259" key="8">
    <source>
        <dbReference type="PROSITE" id="PS51278"/>
    </source>
</evidence>
<dbReference type="Gene3D" id="3.40.50.620">
    <property type="entry name" value="HUPs"/>
    <property type="match status" value="1"/>
</dbReference>
<evidence type="ECO:0000256" key="5">
    <source>
        <dbReference type="ARBA" id="ARBA00022840"/>
    </source>
</evidence>
<evidence type="ECO:0000256" key="4">
    <source>
        <dbReference type="ARBA" id="ARBA00022741"/>
    </source>
</evidence>
<dbReference type="PIRSF" id="PIRSF001589">
    <property type="entry name" value="Asn_synthetase_glu-h"/>
    <property type="match status" value="1"/>
</dbReference>
<comment type="caution">
    <text evidence="9">The sequence shown here is derived from an EMBL/GenBank/DDBJ whole genome shotgun (WGS) entry which is preliminary data.</text>
</comment>
<gene>
    <name evidence="9" type="ORF">J2851_001651</name>
</gene>
<dbReference type="InterPro" id="IPR006426">
    <property type="entry name" value="Asn_synth_AEB"/>
</dbReference>
<keyword evidence="9" id="KW-0436">Ligase</keyword>
<keyword evidence="5" id="KW-0067">ATP-binding</keyword>
<dbReference type="EC" id="6.3.5.4" evidence="3"/>
<dbReference type="SUPFAM" id="SSF52402">
    <property type="entry name" value="Adenine nucleotide alpha hydrolases-like"/>
    <property type="match status" value="1"/>
</dbReference>
<dbReference type="InterPro" id="IPR014729">
    <property type="entry name" value="Rossmann-like_a/b/a_fold"/>
</dbReference>
<proteinExistence type="inferred from homology"/>
<sequence>MCGICGFLALSEQRAYADPEAAGLEAVARRMADTIAHRGPDGDGVWADEAAGIAFGHRRLAIVDLSPLGRQPMDSADGRWVIAYNGEIYNFQDLRAELEAAGHSFRGHSDTEVLLEGCAAWGVERTVRRLVGIFAFALWDRRDRVLYLVRDHLGVKPLYWARMNGTLLFGSQPKALRAHQAFAAEIDRDALSAYMRFSYVPAPHSIYRGVAKLEPGTILTIRPGREPERTVYWDAAEAARAGIADRLSLSDNEATDALEALLKDAVGRQMMADVPLGAFLSGGIDSSTVVALMQAQSDRPVRSFTIGFGEGDYDEADHARAVAAHLGTDHTELRVEPAHALDIIPKLPDWYDEPFADSSQIPTVLVSEMTRRSVTVALSGDGGDELFAGYNRYLRAPAVWRRVAPLPGALRQGAAGLIRAVKPQGWDALFGLLPAANRIRQPGDKLHKLAGVLGSGDPDALYRRLVSQWDDPDALVRGGREPRGLLWDDRVAQAIPDFVERMQYLDSVTYMPDDILAKVDRASMGVSLEARVPLLDHRVVEFAWRVPPAQKIRDGQGKWLLRQVLHRHVPRELVERPKSGFAVPIDAWLRGPLRDWAEDLLDERRLRADGFFDPAPIRARWAEHLAGTRNHQHPLWNVLMFQAWHQRWSAPTPTAAPLAASAA</sequence>
<protein>
    <recommendedName>
        <fullName evidence="3">asparagine synthase (glutamine-hydrolyzing)</fullName>
        <ecNumber evidence="3">6.3.5.4</ecNumber>
    </recommendedName>
</protein>
<evidence type="ECO:0000256" key="3">
    <source>
        <dbReference type="ARBA" id="ARBA00012737"/>
    </source>
</evidence>
<evidence type="ECO:0000256" key="7">
    <source>
        <dbReference type="ARBA" id="ARBA00048741"/>
    </source>
</evidence>
<dbReference type="EMBL" id="JAGINP010000005">
    <property type="protein sequence ID" value="MBP2291890.1"/>
    <property type="molecule type" value="Genomic_DNA"/>
</dbReference>
<name>A0ABS4SHE9_9PROT</name>
<dbReference type="Pfam" id="PF00733">
    <property type="entry name" value="Asn_synthase"/>
    <property type="match status" value="1"/>
</dbReference>
<dbReference type="NCBIfam" id="TIGR01536">
    <property type="entry name" value="asn_synth_AEB"/>
    <property type="match status" value="1"/>
</dbReference>
<organism evidence="9 10">
    <name type="scientific">Azospirillum rugosum</name>
    <dbReference type="NCBI Taxonomy" id="416170"/>
    <lineage>
        <taxon>Bacteria</taxon>
        <taxon>Pseudomonadati</taxon>
        <taxon>Pseudomonadota</taxon>
        <taxon>Alphaproteobacteria</taxon>
        <taxon>Rhodospirillales</taxon>
        <taxon>Azospirillaceae</taxon>
        <taxon>Azospirillum</taxon>
    </lineage>
</organism>
<evidence type="ECO:0000256" key="1">
    <source>
        <dbReference type="ARBA" id="ARBA00005187"/>
    </source>
</evidence>